<gene>
    <name evidence="3" type="ORF">GT728_16435</name>
</gene>
<proteinExistence type="predicted"/>
<name>A0A6L8T5D7_9FIRM</name>
<dbReference type="Proteomes" id="UP000477285">
    <property type="component" value="Unassembled WGS sequence"/>
</dbReference>
<feature type="transmembrane region" description="Helical" evidence="1">
    <location>
        <begin position="182"/>
        <end position="204"/>
    </location>
</feature>
<dbReference type="GO" id="GO:0042802">
    <property type="term" value="F:identical protein binding"/>
    <property type="evidence" value="ECO:0007669"/>
    <property type="project" value="TreeGrafter"/>
</dbReference>
<protein>
    <submittedName>
        <fullName evidence="3">GHKL domain-containing protein</fullName>
    </submittedName>
</protein>
<dbReference type="SUPFAM" id="SSF55874">
    <property type="entry name" value="ATPase domain of HSP90 chaperone/DNA topoisomerase II/histidine kinase"/>
    <property type="match status" value="1"/>
</dbReference>
<evidence type="ECO:0000259" key="2">
    <source>
        <dbReference type="Pfam" id="PF14501"/>
    </source>
</evidence>
<sequence length="435" mass="50311">MQILPYILSVFSYLIPICCFLPFKLKFKQKALLFFILLINILMIGFVLGNIGVIVLILSTCIFIYWIAPEPLINACIFIATYLFCVLWDNLYSLLWDTYVYPITDLQSHTIYYIIYIISYIGLLACVCPIISHLFHLVLRRIHVKLSKQLLLLITANLATCLFIFLFNIIIGESIGYNRKIIMFNCILFACYFIISTILIITIVKTHVEKIHLNMKQDSYNRLQEYTNQIESMYSSLRSFKHDYSNIMLSMSEYFEANDMEGLRSYFNKEILPLSRKITKNTAHINQLMNIKITELKSILSSKLLYAIELNIDVSIEVTDEVISLPMNTLDLCRIAGIFLDNAIEATLETAYPSIRFALINLDAEYIFIISNTFLDKGIPYATLAKPNVSTKGHNRGIGLYNAHEIISKYNHVFLDTEIQDKYFVQRLQVSKKNI</sequence>
<feature type="transmembrane region" description="Helical" evidence="1">
    <location>
        <begin position="72"/>
        <end position="92"/>
    </location>
</feature>
<dbReference type="PANTHER" id="PTHR40448:SF1">
    <property type="entry name" value="TWO-COMPONENT SENSOR HISTIDINE KINASE"/>
    <property type="match status" value="1"/>
</dbReference>
<feature type="transmembrane region" description="Helical" evidence="1">
    <location>
        <begin position="150"/>
        <end position="170"/>
    </location>
</feature>
<evidence type="ECO:0000256" key="1">
    <source>
        <dbReference type="SAM" id="Phobius"/>
    </source>
</evidence>
<keyword evidence="1" id="KW-0472">Membrane</keyword>
<dbReference type="PANTHER" id="PTHR40448">
    <property type="entry name" value="TWO-COMPONENT SENSOR HISTIDINE KINASE"/>
    <property type="match status" value="1"/>
</dbReference>
<dbReference type="EMBL" id="WWVQ01000050">
    <property type="protein sequence ID" value="MZL34737.1"/>
    <property type="molecule type" value="Genomic_DNA"/>
</dbReference>
<feature type="transmembrane region" description="Helical" evidence="1">
    <location>
        <begin position="113"/>
        <end position="138"/>
    </location>
</feature>
<feature type="transmembrane region" description="Helical" evidence="1">
    <location>
        <begin position="35"/>
        <end position="66"/>
    </location>
</feature>
<feature type="transmembrane region" description="Helical" evidence="1">
    <location>
        <begin position="6"/>
        <end position="23"/>
    </location>
</feature>
<comment type="caution">
    <text evidence="3">The sequence shown here is derived from an EMBL/GenBank/DDBJ whole genome shotgun (WGS) entry which is preliminary data.</text>
</comment>
<dbReference type="InterPro" id="IPR032834">
    <property type="entry name" value="NatK-like_C"/>
</dbReference>
<feature type="domain" description="Sensor histidine kinase NatK-like C-terminal" evidence="2">
    <location>
        <begin position="327"/>
        <end position="429"/>
    </location>
</feature>
<dbReference type="Gene3D" id="3.30.565.10">
    <property type="entry name" value="Histidine kinase-like ATPase, C-terminal domain"/>
    <property type="match status" value="1"/>
</dbReference>
<dbReference type="InterPro" id="IPR036890">
    <property type="entry name" value="HATPase_C_sf"/>
</dbReference>
<keyword evidence="1" id="KW-0812">Transmembrane</keyword>
<reference evidence="3 4" key="1">
    <citation type="journal article" date="2019" name="Nat. Med.">
        <title>A library of human gut bacterial isolates paired with longitudinal multiomics data enables mechanistic microbiome research.</title>
        <authorList>
            <person name="Poyet M."/>
            <person name="Groussin M."/>
            <person name="Gibbons S.M."/>
            <person name="Avila-Pacheco J."/>
            <person name="Jiang X."/>
            <person name="Kearney S.M."/>
            <person name="Perrotta A.R."/>
            <person name="Berdy B."/>
            <person name="Zhao S."/>
            <person name="Lieberman T.D."/>
            <person name="Swanson P.K."/>
            <person name="Smith M."/>
            <person name="Roesemann S."/>
            <person name="Alexander J.E."/>
            <person name="Rich S.A."/>
            <person name="Livny J."/>
            <person name="Vlamakis H."/>
            <person name="Clish C."/>
            <person name="Bullock K."/>
            <person name="Deik A."/>
            <person name="Scott J."/>
            <person name="Pierce K.A."/>
            <person name="Xavier R.J."/>
            <person name="Alm E.J."/>
        </authorList>
    </citation>
    <scope>NUCLEOTIDE SEQUENCE [LARGE SCALE GENOMIC DNA]</scope>
    <source>
        <strain evidence="3 4">BIOML-A1</strain>
    </source>
</reference>
<dbReference type="Pfam" id="PF14501">
    <property type="entry name" value="HATPase_c_5"/>
    <property type="match status" value="1"/>
</dbReference>
<dbReference type="AlphaFoldDB" id="A0A6L8T5D7"/>
<organism evidence="3 4">
    <name type="scientific">Blautia wexlerae</name>
    <dbReference type="NCBI Taxonomy" id="418240"/>
    <lineage>
        <taxon>Bacteria</taxon>
        <taxon>Bacillati</taxon>
        <taxon>Bacillota</taxon>
        <taxon>Clostridia</taxon>
        <taxon>Lachnospirales</taxon>
        <taxon>Lachnospiraceae</taxon>
        <taxon>Blautia</taxon>
    </lineage>
</organism>
<evidence type="ECO:0000313" key="4">
    <source>
        <dbReference type="Proteomes" id="UP000477285"/>
    </source>
</evidence>
<evidence type="ECO:0000313" key="3">
    <source>
        <dbReference type="EMBL" id="MZL34737.1"/>
    </source>
</evidence>
<accession>A0A6L8T5D7</accession>
<keyword evidence="1" id="KW-1133">Transmembrane helix</keyword>